<comment type="similarity">
    <text evidence="2">Belongs to the 'GDXG' lipolytic enzyme family.</text>
</comment>
<dbReference type="AlphaFoldDB" id="A0A8W8NV33"/>
<dbReference type="OrthoDB" id="408631at2759"/>
<dbReference type="OMA" id="HEEYICS"/>
<dbReference type="Gene3D" id="3.40.50.1820">
    <property type="entry name" value="alpha/beta hydrolase"/>
    <property type="match status" value="1"/>
</dbReference>
<dbReference type="PROSITE" id="PS01173">
    <property type="entry name" value="LIPASE_GDXG_HIS"/>
    <property type="match status" value="1"/>
</dbReference>
<feature type="chain" id="PRO_5042432253" description="Carboxylesterase type B domain-containing protein" evidence="4">
    <location>
        <begin position="28"/>
        <end position="605"/>
    </location>
</feature>
<sequence>MMGVGLVPGLQLLVISLLLVSTWTLEAFQSETIQTKLGALTGRRTTVGQNNDTVYQFLNIPFAKPPVGDLRFRQPVKFGRWNGTLDATKYGPSCFQDVNSSFTIWYGTSEDCLQLNIYVPFATSPSIKKSVMVWIHGGGYFFGTASFYDGSMIAVEGDVIVVTVNYRLGIFGFLSLGDETTKGNYGLLDQIQALKWVKENIADYGGNPSDVTIFGESAGGFSVGLLSLIPQNKGLFHRAIHESGTANSLLTLGSPVEVTTETAKALGCQTTNSTILMNCLLEKPADAILTQSTMVSERLCNLDRMHCLYFGPVIDGDLLTRTPVELMSNKTTEAYKFFESLDLMVGNCRMEGSLYLSMLGNNVQYQKDKNINVSIGLSHQYLCDVMSPNIANFYFKNNRKVSQAICKEYYVADNATLQSRAVLDVYSDLFFISDSTSTLNAHINSESSTYQFMYNQVLPFKLGPEPTWYEGPSHAEELYYLFTMEYFDRILPNVTISDSDRLLAHQMRKYWTNFAKSGNPNSAGLPVWSVFTNASKNYMKLSKHDMGVGNDYRKNEMKFWLQTIPNLISDSDTSRAKKLKTDSLFLLIISLSSLNFFINIMLVRY</sequence>
<evidence type="ECO:0000256" key="3">
    <source>
        <dbReference type="SAM" id="Phobius"/>
    </source>
</evidence>
<dbReference type="InterPro" id="IPR002168">
    <property type="entry name" value="Lipase_GDXG_HIS_AS"/>
</dbReference>
<evidence type="ECO:0000313" key="6">
    <source>
        <dbReference type="EnsemblMetazoa" id="G842.2:cds"/>
    </source>
</evidence>
<keyword evidence="3" id="KW-1133">Transmembrane helix</keyword>
<dbReference type="EnsemblMetazoa" id="G842.13">
    <property type="protein sequence ID" value="G842.13:cds"/>
    <property type="gene ID" value="G842"/>
</dbReference>
<reference evidence="6" key="1">
    <citation type="submission" date="2022-08" db="UniProtKB">
        <authorList>
            <consortium name="EnsemblMetazoa"/>
        </authorList>
    </citation>
    <scope>IDENTIFICATION</scope>
    <source>
        <strain evidence="6">05x7-T-G4-1.051#20</strain>
    </source>
</reference>
<dbReference type="GO" id="GO:0016787">
    <property type="term" value="F:hydrolase activity"/>
    <property type="evidence" value="ECO:0007669"/>
    <property type="project" value="InterPro"/>
</dbReference>
<keyword evidence="4" id="KW-0732">Signal</keyword>
<proteinExistence type="inferred from homology"/>
<keyword evidence="7" id="KW-1185">Reference proteome</keyword>
<dbReference type="Proteomes" id="UP000005408">
    <property type="component" value="Unassembled WGS sequence"/>
</dbReference>
<feature type="signal peptide" evidence="4">
    <location>
        <begin position="1"/>
        <end position="27"/>
    </location>
</feature>
<evidence type="ECO:0000256" key="1">
    <source>
        <dbReference type="ARBA" id="ARBA00005964"/>
    </source>
</evidence>
<dbReference type="EnsemblMetazoa" id="G842.1">
    <property type="protein sequence ID" value="G842.1:cds"/>
    <property type="gene ID" value="G842"/>
</dbReference>
<feature type="transmembrane region" description="Helical" evidence="3">
    <location>
        <begin position="584"/>
        <end position="603"/>
    </location>
</feature>
<evidence type="ECO:0000313" key="7">
    <source>
        <dbReference type="Proteomes" id="UP000005408"/>
    </source>
</evidence>
<dbReference type="EnsemblMetazoa" id="G842.2">
    <property type="protein sequence ID" value="G842.2:cds"/>
    <property type="gene ID" value="G842"/>
</dbReference>
<accession>A0A8W8NV33</accession>
<feature type="domain" description="Carboxylesterase type B" evidence="5">
    <location>
        <begin position="30"/>
        <end position="560"/>
    </location>
</feature>
<dbReference type="Pfam" id="PF00135">
    <property type="entry name" value="COesterase"/>
    <property type="match status" value="1"/>
</dbReference>
<dbReference type="InterPro" id="IPR051093">
    <property type="entry name" value="Neuroligin/BSAL"/>
</dbReference>
<protein>
    <recommendedName>
        <fullName evidence="5">Carboxylesterase type B domain-containing protein</fullName>
    </recommendedName>
</protein>
<dbReference type="SUPFAM" id="SSF53474">
    <property type="entry name" value="alpha/beta-Hydrolases"/>
    <property type="match status" value="1"/>
</dbReference>
<evidence type="ECO:0000259" key="5">
    <source>
        <dbReference type="Pfam" id="PF00135"/>
    </source>
</evidence>
<keyword evidence="3" id="KW-0812">Transmembrane</keyword>
<dbReference type="InterPro" id="IPR029058">
    <property type="entry name" value="AB_hydrolase_fold"/>
</dbReference>
<dbReference type="EnsemblMetazoa" id="G842.14">
    <property type="protein sequence ID" value="G842.14:cds"/>
    <property type="gene ID" value="G842"/>
</dbReference>
<name>A0A8W8NV33_MAGGI</name>
<evidence type="ECO:0000256" key="4">
    <source>
        <dbReference type="SAM" id="SignalP"/>
    </source>
</evidence>
<dbReference type="InterPro" id="IPR002018">
    <property type="entry name" value="CarbesteraseB"/>
</dbReference>
<comment type="similarity">
    <text evidence="1">Belongs to the type-B carboxylesterase/lipase family.</text>
</comment>
<dbReference type="PANTHER" id="PTHR43903">
    <property type="entry name" value="NEUROLIGIN"/>
    <property type="match status" value="1"/>
</dbReference>
<evidence type="ECO:0000256" key="2">
    <source>
        <dbReference type="ARBA" id="ARBA00010515"/>
    </source>
</evidence>
<keyword evidence="3" id="KW-0472">Membrane</keyword>
<organism evidence="6 7">
    <name type="scientific">Magallana gigas</name>
    <name type="common">Pacific oyster</name>
    <name type="synonym">Crassostrea gigas</name>
    <dbReference type="NCBI Taxonomy" id="29159"/>
    <lineage>
        <taxon>Eukaryota</taxon>
        <taxon>Metazoa</taxon>
        <taxon>Spiralia</taxon>
        <taxon>Lophotrochozoa</taxon>
        <taxon>Mollusca</taxon>
        <taxon>Bivalvia</taxon>
        <taxon>Autobranchia</taxon>
        <taxon>Pteriomorphia</taxon>
        <taxon>Ostreida</taxon>
        <taxon>Ostreoidea</taxon>
        <taxon>Ostreidae</taxon>
        <taxon>Magallana</taxon>
    </lineage>
</organism>